<dbReference type="RefSeq" id="WP_043387493.1">
    <property type="nucleotide sequence ID" value="NZ_JBOK01000039.1"/>
</dbReference>
<name>A0A014Q5N7_9BURK</name>
<dbReference type="PATRIC" id="fig|1457173.3.peg.3638"/>
<keyword evidence="3" id="KW-1185">Reference proteome</keyword>
<protein>
    <recommendedName>
        <fullName evidence="1">DUF3616 domain-containing protein</fullName>
    </recommendedName>
</protein>
<gene>
    <name evidence="2" type="ORF">AX13_12535</name>
</gene>
<evidence type="ECO:0000313" key="2">
    <source>
        <dbReference type="EMBL" id="EXU78502.1"/>
    </source>
</evidence>
<proteinExistence type="predicted"/>
<dbReference type="InterPro" id="IPR022060">
    <property type="entry name" value="DUF3616"/>
</dbReference>
<feature type="domain" description="DUF3616" evidence="1">
    <location>
        <begin position="23"/>
        <end position="357"/>
    </location>
</feature>
<dbReference type="EMBL" id="JBOK01000039">
    <property type="protein sequence ID" value="EXU78502.1"/>
    <property type="molecule type" value="Genomic_DNA"/>
</dbReference>
<evidence type="ECO:0000259" key="1">
    <source>
        <dbReference type="Pfam" id="PF12275"/>
    </source>
</evidence>
<comment type="caution">
    <text evidence="2">The sequence shown here is derived from an EMBL/GenBank/DDBJ whole genome shotgun (WGS) entry which is preliminary data.</text>
</comment>
<dbReference type="AlphaFoldDB" id="A0A014Q5N7"/>
<evidence type="ECO:0000313" key="3">
    <source>
        <dbReference type="Proteomes" id="UP000020766"/>
    </source>
</evidence>
<dbReference type="SUPFAM" id="SSF63825">
    <property type="entry name" value="YWTD domain"/>
    <property type="match status" value="1"/>
</dbReference>
<sequence>MPNARSANAVRLEFAADSLVRSNLSGAAFTGDWLWVAGDEACGLDRLRRLDPFGRESLRFGAVRDFPLADLLDLPGTAGEEADLEGMAVADGFLWVVGSHGLKRKNAKPDRGHTDNAKRLARVALDGNRRLLACLPIEPDAKGEPCLVRQAQDGRRALRLKGDAQTNLLTRALADDPHFGPYMAIPGKDNGFDVEGLAVDGRRLLLGLRGPVLRGWSALLEIAVEARGDQLRLVPLDDSGILIRKHFLQLDGLGVRDLHFSGDDLYILAGPTMVLNGDIRVFKWPAARPLLDANLEPVRFESALTESVPLPHGRGTNRAEAICDLPPTLSGGKASWLVLYDAPGADRKEGEHTVFGDLLRHD</sequence>
<organism evidence="2 3">
    <name type="scientific">Comamonas aquatica DA1877</name>
    <dbReference type="NCBI Taxonomy" id="1457173"/>
    <lineage>
        <taxon>Bacteria</taxon>
        <taxon>Pseudomonadati</taxon>
        <taxon>Pseudomonadota</taxon>
        <taxon>Betaproteobacteria</taxon>
        <taxon>Burkholderiales</taxon>
        <taxon>Comamonadaceae</taxon>
        <taxon>Comamonas</taxon>
    </lineage>
</organism>
<dbReference type="Pfam" id="PF12275">
    <property type="entry name" value="DUF3616"/>
    <property type="match status" value="1"/>
</dbReference>
<reference evidence="2 3" key="1">
    <citation type="submission" date="2014-01" db="EMBL/GenBank/DDBJ databases">
        <title>Interspecies Systems Biology Uncovers Metabolites Affecting C. elegans Gene Expression and Life History Traits.</title>
        <authorList>
            <person name="Watson E."/>
            <person name="Macneil L.T."/>
            <person name="Ritter A.D."/>
            <person name="Yilmaz L.S."/>
            <person name="Rosebrock A.P."/>
            <person name="Caudy A.A."/>
            <person name="Walhout A.J."/>
        </authorList>
    </citation>
    <scope>NUCLEOTIDE SEQUENCE [LARGE SCALE GENOMIC DNA]</scope>
    <source>
        <strain evidence="2 3">DA1877</strain>
    </source>
</reference>
<dbReference type="Proteomes" id="UP000020766">
    <property type="component" value="Unassembled WGS sequence"/>
</dbReference>
<accession>A0A014Q5N7</accession>